<proteinExistence type="predicted"/>
<evidence type="ECO:0000313" key="2">
    <source>
        <dbReference type="Proteomes" id="UP000595437"/>
    </source>
</evidence>
<accession>A0A7T8HMY0</accession>
<dbReference type="Proteomes" id="UP000595437">
    <property type="component" value="Chromosome 3"/>
</dbReference>
<protein>
    <submittedName>
        <fullName evidence="1">Uncharacterized protein</fullName>
    </submittedName>
</protein>
<dbReference type="EMBL" id="CP045892">
    <property type="protein sequence ID" value="QQP52440.1"/>
    <property type="molecule type" value="Genomic_DNA"/>
</dbReference>
<dbReference type="AlphaFoldDB" id="A0A7T8HMY0"/>
<feature type="non-terminal residue" evidence="1">
    <location>
        <position position="1"/>
    </location>
</feature>
<name>A0A7T8HMY0_CALRO</name>
<keyword evidence="2" id="KW-1185">Reference proteome</keyword>
<organism evidence="1 2">
    <name type="scientific">Caligus rogercresseyi</name>
    <name type="common">Sea louse</name>
    <dbReference type="NCBI Taxonomy" id="217165"/>
    <lineage>
        <taxon>Eukaryota</taxon>
        <taxon>Metazoa</taxon>
        <taxon>Ecdysozoa</taxon>
        <taxon>Arthropoda</taxon>
        <taxon>Crustacea</taxon>
        <taxon>Multicrustacea</taxon>
        <taxon>Hexanauplia</taxon>
        <taxon>Copepoda</taxon>
        <taxon>Siphonostomatoida</taxon>
        <taxon>Caligidae</taxon>
        <taxon>Caligus</taxon>
    </lineage>
</organism>
<gene>
    <name evidence="1" type="ORF">FKW44_004596</name>
</gene>
<dbReference type="OrthoDB" id="5813613at2759"/>
<reference evidence="2" key="1">
    <citation type="submission" date="2021-01" db="EMBL/GenBank/DDBJ databases">
        <title>Caligus Genome Assembly.</title>
        <authorList>
            <person name="Gallardo-Escarate C."/>
        </authorList>
    </citation>
    <scope>NUCLEOTIDE SEQUENCE [LARGE SCALE GENOMIC DNA]</scope>
</reference>
<evidence type="ECO:0000313" key="1">
    <source>
        <dbReference type="EMBL" id="QQP52440.1"/>
    </source>
</evidence>
<sequence>QSLFCLLTHSKGPGYSRIMRDSQEPSLARILRGGQGYSRILRTAPGYSRIMRSSQGFSRILREGDLGYSRILRDNVGSSDVQ</sequence>